<dbReference type="RefSeq" id="WP_233730038.1">
    <property type="nucleotide sequence ID" value="NZ_JAJVCN010000003.1"/>
</dbReference>
<keyword evidence="3" id="KW-1185">Reference proteome</keyword>
<proteinExistence type="predicted"/>
<sequence length="143" mass="15971">MKNTITQQEANNRAEKYPQDAAASLTPPPRLELLSRFDNSECNDPTDNGPLGRVYVSRSYWLRDVPRERNAEVVEGLVRWWTQHDFVVIADKRPKENWISVESKTDGFSMSIQETPTGDLSLGATSPCVWPNGTPAPKPGSAN</sequence>
<dbReference type="Proteomes" id="UP001521150">
    <property type="component" value="Unassembled WGS sequence"/>
</dbReference>
<organism evidence="2 3">
    <name type="scientific">Kibdelosporangium philippinense</name>
    <dbReference type="NCBI Taxonomy" id="211113"/>
    <lineage>
        <taxon>Bacteria</taxon>
        <taxon>Bacillati</taxon>
        <taxon>Actinomycetota</taxon>
        <taxon>Actinomycetes</taxon>
        <taxon>Pseudonocardiales</taxon>
        <taxon>Pseudonocardiaceae</taxon>
        <taxon>Kibdelosporangium</taxon>
    </lineage>
</organism>
<protein>
    <submittedName>
        <fullName evidence="2">Uncharacterized protein</fullName>
    </submittedName>
</protein>
<feature type="compositionally biased region" description="Polar residues" evidence="1">
    <location>
        <begin position="1"/>
        <end position="11"/>
    </location>
</feature>
<reference evidence="2 3" key="1">
    <citation type="submission" date="2021-12" db="EMBL/GenBank/DDBJ databases">
        <title>Genome sequence of Kibdelosporangium philippinense ATCC 49844.</title>
        <authorList>
            <person name="Fedorov E.A."/>
            <person name="Omeragic M."/>
            <person name="Shalygina K.F."/>
            <person name="Maclea K.S."/>
        </authorList>
    </citation>
    <scope>NUCLEOTIDE SEQUENCE [LARGE SCALE GENOMIC DNA]</scope>
    <source>
        <strain evidence="2 3">ATCC 49844</strain>
    </source>
</reference>
<feature type="region of interest" description="Disordered" evidence="1">
    <location>
        <begin position="1"/>
        <end position="28"/>
    </location>
</feature>
<evidence type="ECO:0000313" key="3">
    <source>
        <dbReference type="Proteomes" id="UP001521150"/>
    </source>
</evidence>
<evidence type="ECO:0000313" key="2">
    <source>
        <dbReference type="EMBL" id="MCE7008548.1"/>
    </source>
</evidence>
<dbReference type="EMBL" id="JAJVCN010000003">
    <property type="protein sequence ID" value="MCE7008548.1"/>
    <property type="molecule type" value="Genomic_DNA"/>
</dbReference>
<gene>
    <name evidence="2" type="ORF">LWC34_37910</name>
</gene>
<accession>A0ABS8ZMZ4</accession>
<feature type="compositionally biased region" description="Pro residues" evidence="1">
    <location>
        <begin position="134"/>
        <end position="143"/>
    </location>
</feature>
<feature type="region of interest" description="Disordered" evidence="1">
    <location>
        <begin position="120"/>
        <end position="143"/>
    </location>
</feature>
<evidence type="ECO:0000256" key="1">
    <source>
        <dbReference type="SAM" id="MobiDB-lite"/>
    </source>
</evidence>
<comment type="caution">
    <text evidence="2">The sequence shown here is derived from an EMBL/GenBank/DDBJ whole genome shotgun (WGS) entry which is preliminary data.</text>
</comment>
<name>A0ABS8ZMZ4_9PSEU</name>